<evidence type="ECO:0000313" key="2">
    <source>
        <dbReference type="Proteomes" id="UP000078486"/>
    </source>
</evidence>
<protein>
    <recommendedName>
        <fullName evidence="3">Porin</fullName>
    </recommendedName>
</protein>
<evidence type="ECO:0008006" key="3">
    <source>
        <dbReference type="Google" id="ProtNLM"/>
    </source>
</evidence>
<dbReference type="InterPro" id="IPR010870">
    <property type="entry name" value="Porin_O/P"/>
</dbReference>
<dbReference type="SUPFAM" id="SSF56935">
    <property type="entry name" value="Porins"/>
    <property type="match status" value="1"/>
</dbReference>
<dbReference type="STRING" id="1184151.AW736_11035"/>
<comment type="caution">
    <text evidence="1">The sequence shown here is derived from an EMBL/GenBank/DDBJ whole genome shotgun (WGS) entry which is preliminary data.</text>
</comment>
<dbReference type="Pfam" id="PF07396">
    <property type="entry name" value="Porin_O_P"/>
    <property type="match status" value="1"/>
</dbReference>
<accession>A0A178IKM4</accession>
<evidence type="ECO:0000313" key="1">
    <source>
        <dbReference type="EMBL" id="OAM89847.1"/>
    </source>
</evidence>
<name>A0A178IKM4_9BACT</name>
<reference evidence="1 2" key="1">
    <citation type="submission" date="2016-01" db="EMBL/GenBank/DDBJ databases">
        <title>High potential of lignocellulose degradation of a new Verrucomicrobia species.</title>
        <authorList>
            <person name="Wang Y."/>
            <person name="Shi Y."/>
            <person name="Qiu Z."/>
            <person name="Liu S."/>
            <person name="Yang H."/>
        </authorList>
    </citation>
    <scope>NUCLEOTIDE SEQUENCE [LARGE SCALE GENOMIC DNA]</scope>
    <source>
        <strain evidence="1 2">TSB47</strain>
    </source>
</reference>
<dbReference type="InterPro" id="IPR023614">
    <property type="entry name" value="Porin_dom_sf"/>
</dbReference>
<gene>
    <name evidence="1" type="ORF">AW736_11035</name>
</gene>
<sequence>MNTTTHLPAPFPVPHRGLRAAFAAVFGLALAFVSLSLSAAPDPRDEEIKLLREQVRLLDTRLRQLEVRDAVQAAPETAAPAAKLAAAGKKPEADKDTPKITINDRGITIASADGDSALRLRALVQADSRWFFDAPASPSNEGFLLRRARIIFEGQFGKLFQYQIVPEYGGSSVYLLDGNITLAFAPEVQVKFGKFKAPIGLELLQSDSWAFFPERSLATNLVPNRDIGVQIGGELFDKTTEYQIAVLNGIGEGRSNQTNAEFDRGKDFVARVFARPFRNRKDSFFEGLGIGIAGSVGRQEGDLGRTSGYRTDAQQTLFSYRSSVIQDGTTWRYTPQLSYYNGPFGLLGEYVVSTVNLRAAAGQPSREITNKAWQVAAGYVVTGEKSSFNGVIPKNPFNLEKGTWGALELAARFDKLDIDNDVFPVLADPNASATSASSWTLGANWYLTRAFRFSLNYVQTDLKSATPNPTGILLREDERAIITRAQIAF</sequence>
<dbReference type="EMBL" id="LRRQ01000076">
    <property type="protein sequence ID" value="OAM89847.1"/>
    <property type="molecule type" value="Genomic_DNA"/>
</dbReference>
<dbReference type="RefSeq" id="WP_068770306.1">
    <property type="nucleotide sequence ID" value="NZ_KV441840.1"/>
</dbReference>
<organism evidence="1 2">
    <name type="scientific">Termitidicoccus mucosus</name>
    <dbReference type="NCBI Taxonomy" id="1184151"/>
    <lineage>
        <taxon>Bacteria</taxon>
        <taxon>Pseudomonadati</taxon>
        <taxon>Verrucomicrobiota</taxon>
        <taxon>Opitutia</taxon>
        <taxon>Opitutales</taxon>
        <taxon>Opitutaceae</taxon>
        <taxon>Termitidicoccus</taxon>
    </lineage>
</organism>
<dbReference type="OrthoDB" id="9807854at2"/>
<dbReference type="AlphaFoldDB" id="A0A178IKM4"/>
<keyword evidence="2" id="KW-1185">Reference proteome</keyword>
<dbReference type="Proteomes" id="UP000078486">
    <property type="component" value="Unassembled WGS sequence"/>
</dbReference>
<dbReference type="Gene3D" id="2.40.160.10">
    <property type="entry name" value="Porin"/>
    <property type="match status" value="1"/>
</dbReference>
<proteinExistence type="predicted"/>